<dbReference type="PATRIC" id="fig|505345.7.peg.1722"/>
<protein>
    <submittedName>
        <fullName evidence="3">Virulence factor</fullName>
    </submittedName>
</protein>
<dbReference type="InterPro" id="IPR047774">
    <property type="entry name" value="SrfA-like"/>
</dbReference>
<evidence type="ECO:0000256" key="2">
    <source>
        <dbReference type="SAM" id="Phobius"/>
    </source>
</evidence>
<evidence type="ECO:0000313" key="4">
    <source>
        <dbReference type="Proteomes" id="UP000243558"/>
    </source>
</evidence>
<keyword evidence="4" id="KW-1185">Reference proteome</keyword>
<feature type="compositionally biased region" description="Polar residues" evidence="1">
    <location>
        <begin position="399"/>
        <end position="409"/>
    </location>
</feature>
<feature type="transmembrane region" description="Helical" evidence="2">
    <location>
        <begin position="217"/>
        <end position="238"/>
    </location>
</feature>
<dbReference type="RefSeq" id="WP_065239716.1">
    <property type="nucleotide sequence ID" value="NZ_JTJM01000042.1"/>
</dbReference>
<reference evidence="3 4" key="1">
    <citation type="submission" date="2014-11" db="EMBL/GenBank/DDBJ databases">
        <title>Pan-genome of Gallibacterium spp.</title>
        <authorList>
            <person name="Kudirkiene E."/>
            <person name="Bojesen A.M."/>
        </authorList>
    </citation>
    <scope>NUCLEOTIDE SEQUENCE [LARGE SCALE GENOMIC DNA]</scope>
    <source>
        <strain evidence="3 4">F151</strain>
    </source>
</reference>
<accession>A0A1A7NNI2</accession>
<gene>
    <name evidence="3" type="ORF">QV01_08675</name>
</gene>
<dbReference type="OrthoDB" id="5448848at2"/>
<dbReference type="Proteomes" id="UP000243558">
    <property type="component" value="Unassembled WGS sequence"/>
</dbReference>
<keyword evidence="2" id="KW-0472">Membrane</keyword>
<feature type="compositionally biased region" description="Basic and acidic residues" evidence="1">
    <location>
        <begin position="382"/>
        <end position="398"/>
    </location>
</feature>
<feature type="compositionally biased region" description="Polar residues" evidence="1">
    <location>
        <begin position="337"/>
        <end position="353"/>
    </location>
</feature>
<comment type="caution">
    <text evidence="3">The sequence shown here is derived from an EMBL/GenBank/DDBJ whole genome shotgun (WGS) entry which is preliminary data.</text>
</comment>
<proteinExistence type="predicted"/>
<feature type="region of interest" description="Disordered" evidence="1">
    <location>
        <begin position="521"/>
        <end position="544"/>
    </location>
</feature>
<feature type="compositionally biased region" description="Polar residues" evidence="1">
    <location>
        <begin position="416"/>
        <end position="427"/>
    </location>
</feature>
<dbReference type="AlphaFoldDB" id="A0A1A7NNI2"/>
<name>A0A1A7NNI2_9PAST</name>
<keyword evidence="2" id="KW-0812">Transmembrane</keyword>
<sequence>MLSALLRSGDIKNYTALGQDGTPVYAVASQLRDAIRLRVKDQSGDPLGKKFANYLAIPQRNDQGSQIDWYVPFESDRADGKYLIIPWTSATEEERNNAYQELHLFEQSMLEFGQKLKNTNNIQGDLLLFSRLLSGNNNSADINDPENLKALRFPNPEHVYLVNGKPVITFWGFVEKNSPIHGHPFLSLKPIEKPLVTTPIEEPIPAQPVMAEPRRPWWCWLLCLLPFLLIGALSLFFLRGCWSPSVELPSLSFNTENTKTPQNNTERQVCLDLAKNAWFYVDDGTAVTDSSLIQQLNTSKNKNSNQCQTVAIVDSVPRVISSTNASAGLPTSRDGTDTISPTQNEPIGKNTTDTAKEESLTDNPQKDATQPVMENPQAKTESPNKETNKDATDNKKDPNISQNQDNNTVKPEDTLKQQSTNQPLQIPTESLQKGNVDFLNGKWNAGAGIQDKSTGKPLRLKYEFEKGKGQVRVERGDGVQCVGQVNASIQGTSLNIGNTGIANCSDGSTYQLPNVSCKPSANGSADCEGEYGKGQNFPMSMKSE</sequence>
<feature type="region of interest" description="Disordered" evidence="1">
    <location>
        <begin position="323"/>
        <end position="427"/>
    </location>
</feature>
<organism evidence="3 4">
    <name type="scientific">Gallibacterium genomosp. 3</name>
    <dbReference type="NCBI Taxonomy" id="505345"/>
    <lineage>
        <taxon>Bacteria</taxon>
        <taxon>Pseudomonadati</taxon>
        <taxon>Pseudomonadota</taxon>
        <taxon>Gammaproteobacteria</taxon>
        <taxon>Pasteurellales</taxon>
        <taxon>Pasteurellaceae</taxon>
        <taxon>Gallibacterium</taxon>
    </lineage>
</organism>
<evidence type="ECO:0000256" key="1">
    <source>
        <dbReference type="SAM" id="MobiDB-lite"/>
    </source>
</evidence>
<dbReference type="NCBIfam" id="NF040486">
    <property type="entry name" value="SrfA_fam"/>
    <property type="match status" value="1"/>
</dbReference>
<dbReference type="EMBL" id="JTJM01000042">
    <property type="protein sequence ID" value="OBW91071.1"/>
    <property type="molecule type" value="Genomic_DNA"/>
</dbReference>
<keyword evidence="2" id="KW-1133">Transmembrane helix</keyword>
<evidence type="ECO:0000313" key="3">
    <source>
        <dbReference type="EMBL" id="OBW91071.1"/>
    </source>
</evidence>